<dbReference type="Proteomes" id="UP000887116">
    <property type="component" value="Unassembled WGS sequence"/>
</dbReference>
<protein>
    <submittedName>
        <fullName evidence="1">Uncharacterized protein</fullName>
    </submittedName>
</protein>
<evidence type="ECO:0000313" key="2">
    <source>
        <dbReference type="Proteomes" id="UP000887116"/>
    </source>
</evidence>
<sequence length="97" mass="11414">MRFGHEELLIEFYVRELLSFVIKNVTNSRSKGEITQLYDQLKFHLRLLEPIGMTSYKYAAKLLPLVESRIPEDILRIWLRNPPVSTAEESYSQTLTQ</sequence>
<keyword evidence="2" id="KW-1185">Reference proteome</keyword>
<dbReference type="OrthoDB" id="5967017at2759"/>
<dbReference type="AlphaFoldDB" id="A0A8X6HZN3"/>
<comment type="caution">
    <text evidence="1">The sequence shown here is derived from an EMBL/GenBank/DDBJ whole genome shotgun (WGS) entry which is preliminary data.</text>
</comment>
<reference evidence="1" key="1">
    <citation type="submission" date="2020-07" db="EMBL/GenBank/DDBJ databases">
        <title>Multicomponent nature underlies the extraordinary mechanical properties of spider dragline silk.</title>
        <authorList>
            <person name="Kono N."/>
            <person name="Nakamura H."/>
            <person name="Mori M."/>
            <person name="Yoshida Y."/>
            <person name="Ohtoshi R."/>
            <person name="Malay A.D."/>
            <person name="Moran D.A.P."/>
            <person name="Tomita M."/>
            <person name="Numata K."/>
            <person name="Arakawa K."/>
        </authorList>
    </citation>
    <scope>NUCLEOTIDE SEQUENCE</scope>
</reference>
<name>A0A8X6HZN3_TRICU</name>
<organism evidence="1 2">
    <name type="scientific">Trichonephila clavata</name>
    <name type="common">Joro spider</name>
    <name type="synonym">Nephila clavata</name>
    <dbReference type="NCBI Taxonomy" id="2740835"/>
    <lineage>
        <taxon>Eukaryota</taxon>
        <taxon>Metazoa</taxon>
        <taxon>Ecdysozoa</taxon>
        <taxon>Arthropoda</taxon>
        <taxon>Chelicerata</taxon>
        <taxon>Arachnida</taxon>
        <taxon>Araneae</taxon>
        <taxon>Araneomorphae</taxon>
        <taxon>Entelegynae</taxon>
        <taxon>Araneoidea</taxon>
        <taxon>Nephilidae</taxon>
        <taxon>Trichonephila</taxon>
    </lineage>
</organism>
<gene>
    <name evidence="1" type="primary">AVEN_244127_1</name>
    <name evidence="1" type="ORF">TNCT_106081</name>
</gene>
<evidence type="ECO:0000313" key="1">
    <source>
        <dbReference type="EMBL" id="GFR32688.1"/>
    </source>
</evidence>
<dbReference type="EMBL" id="BMAO01019771">
    <property type="protein sequence ID" value="GFR32688.1"/>
    <property type="molecule type" value="Genomic_DNA"/>
</dbReference>
<accession>A0A8X6HZN3</accession>
<proteinExistence type="predicted"/>